<dbReference type="Pfam" id="PF00179">
    <property type="entry name" value="UQ_con"/>
    <property type="match status" value="1"/>
</dbReference>
<dbReference type="Proteomes" id="UP000653305">
    <property type="component" value="Unassembled WGS sequence"/>
</dbReference>
<gene>
    <name evidence="5" type="ORF">PHJA_001614400</name>
</gene>
<dbReference type="OrthoDB" id="47801at2759"/>
<evidence type="ECO:0000256" key="1">
    <source>
        <dbReference type="ARBA" id="ARBA00022679"/>
    </source>
</evidence>
<dbReference type="PROSITE" id="PS50127">
    <property type="entry name" value="UBC_2"/>
    <property type="match status" value="1"/>
</dbReference>
<feature type="region of interest" description="Disordered" evidence="3">
    <location>
        <begin position="128"/>
        <end position="149"/>
    </location>
</feature>
<dbReference type="InterPro" id="IPR019367">
    <property type="entry name" value="PDZ-binding_CRIPT"/>
</dbReference>
<accession>A0A830C4Z0</accession>
<evidence type="ECO:0000313" key="6">
    <source>
        <dbReference type="Proteomes" id="UP000653305"/>
    </source>
</evidence>
<sequence length="650" mass="74540">MVMHFGGEFENTPTVRYNGGQKIKFDYENEAHMKIYNLYIWVKVHLKVEHKRMYMLCDGGFKIIAKDKDLMWLYKQSLRTKEMHIYIEAVQQNDEEEDEDEGDMDSEEIAISSGAGEKVGDNEERDISGRARDWGDHGQEGDRTIEFEESDLVDSDYDMVKNVDAPKEAEDGGLDADEDNVDSGEKDIVNYEGTLNCHRVSDDEDGEATYPDFNPGLLFDPVFELGILCLILGCHPSKTFVKQLTFDHIPIFYGGLLFTAVEITLFHGGYRRTAKKKEEATKKEEEKKSLPAHEHKIPNSKIPQKISLLLGLRRRHRKNESITTDGLNLLTLTDNFEKLTNDSAKRFTIPFWVKQAQRFCATLTILRIFDVIEDYSDHHYAKNGSFDKQLPKNWAKRIQEWKILEKDLPDEVFVRVYEVRMDLLRAVIIGAEGTPYHGGLFFFDVFFPSSYPNVPLHVHYHSRGLRINPNLYNCGKVCLSLLNTWGGSQKEKCIPLSLHLSNYVLFKINFLPTFVAAEGFYVLESIKPKNVPENQNQLDLTKIRLGPAKHNHRSMRCRHQSTGLFLCIGGQISKHCSDVGREKKLSKVIVPDKWKEGSHNTTEGGGRKINENKLLSKKNRSMCNVREASARHQALQAKQCITYLMLLPIL</sequence>
<protein>
    <submittedName>
        <fullName evidence="5">Probable ubiquitin-conjugating enzyme e2 25</fullName>
    </submittedName>
</protein>
<feature type="compositionally biased region" description="Basic and acidic residues" evidence="3">
    <location>
        <begin position="128"/>
        <end position="146"/>
    </location>
</feature>
<evidence type="ECO:0000313" key="5">
    <source>
        <dbReference type="EMBL" id="GFP94700.1"/>
    </source>
</evidence>
<dbReference type="GO" id="GO:0061631">
    <property type="term" value="F:ubiquitin conjugating enzyme activity"/>
    <property type="evidence" value="ECO:0007669"/>
    <property type="project" value="TreeGrafter"/>
</dbReference>
<dbReference type="InterPro" id="IPR016135">
    <property type="entry name" value="UBQ-conjugating_enzyme/RWD"/>
</dbReference>
<dbReference type="SMART" id="SM00212">
    <property type="entry name" value="UBCc"/>
    <property type="match status" value="1"/>
</dbReference>
<evidence type="ECO:0000256" key="3">
    <source>
        <dbReference type="SAM" id="MobiDB-lite"/>
    </source>
</evidence>
<dbReference type="Pfam" id="PF10235">
    <property type="entry name" value="Cript"/>
    <property type="match status" value="1"/>
</dbReference>
<evidence type="ECO:0000256" key="2">
    <source>
        <dbReference type="ARBA" id="ARBA00022786"/>
    </source>
</evidence>
<reference evidence="5" key="1">
    <citation type="submission" date="2020-07" db="EMBL/GenBank/DDBJ databases">
        <title>Ethylene signaling mediates host invasion by parasitic plants.</title>
        <authorList>
            <person name="Yoshida S."/>
        </authorList>
    </citation>
    <scope>NUCLEOTIDE SEQUENCE</scope>
    <source>
        <strain evidence="5">Okayama</strain>
    </source>
</reference>
<keyword evidence="2" id="KW-0833">Ubl conjugation pathway</keyword>
<dbReference type="AlphaFoldDB" id="A0A830C4Z0"/>
<dbReference type="PANTHER" id="PTHR46116:SF41">
    <property type="entry name" value="UBIQUITIN-CONJUGATING ENZYME E2 25-RELATED"/>
    <property type="match status" value="1"/>
</dbReference>
<proteinExistence type="predicted"/>
<organism evidence="5 6">
    <name type="scientific">Phtheirospermum japonicum</name>
    <dbReference type="NCBI Taxonomy" id="374723"/>
    <lineage>
        <taxon>Eukaryota</taxon>
        <taxon>Viridiplantae</taxon>
        <taxon>Streptophyta</taxon>
        <taxon>Embryophyta</taxon>
        <taxon>Tracheophyta</taxon>
        <taxon>Spermatophyta</taxon>
        <taxon>Magnoliopsida</taxon>
        <taxon>eudicotyledons</taxon>
        <taxon>Gunneridae</taxon>
        <taxon>Pentapetalae</taxon>
        <taxon>asterids</taxon>
        <taxon>lamiids</taxon>
        <taxon>Lamiales</taxon>
        <taxon>Orobanchaceae</taxon>
        <taxon>Orobanchaceae incertae sedis</taxon>
        <taxon>Phtheirospermum</taxon>
    </lineage>
</organism>
<keyword evidence="6" id="KW-1185">Reference proteome</keyword>
<dbReference type="EMBL" id="BMAC01000360">
    <property type="protein sequence ID" value="GFP94700.1"/>
    <property type="molecule type" value="Genomic_DNA"/>
</dbReference>
<feature type="domain" description="UBC core" evidence="4">
    <location>
        <begin position="392"/>
        <end position="563"/>
    </location>
</feature>
<dbReference type="SUPFAM" id="SSF54495">
    <property type="entry name" value="UBC-like"/>
    <property type="match status" value="1"/>
</dbReference>
<dbReference type="Gene3D" id="3.10.110.10">
    <property type="entry name" value="Ubiquitin Conjugating Enzyme"/>
    <property type="match status" value="1"/>
</dbReference>
<keyword evidence="1" id="KW-0808">Transferase</keyword>
<evidence type="ECO:0000259" key="4">
    <source>
        <dbReference type="PROSITE" id="PS50127"/>
    </source>
</evidence>
<dbReference type="InterPro" id="IPR000608">
    <property type="entry name" value="UBC"/>
</dbReference>
<name>A0A830C4Z0_9LAMI</name>
<feature type="region of interest" description="Disordered" evidence="3">
    <location>
        <begin position="276"/>
        <end position="296"/>
    </location>
</feature>
<dbReference type="PANTHER" id="PTHR46116">
    <property type="entry name" value="(E3-INDEPENDENT) E2 UBIQUITIN-CONJUGATING ENZYME"/>
    <property type="match status" value="1"/>
</dbReference>
<comment type="caution">
    <text evidence="5">The sequence shown here is derived from an EMBL/GenBank/DDBJ whole genome shotgun (WGS) entry which is preliminary data.</text>
</comment>